<organism evidence="3 4">
    <name type="scientific">Forsythia ovata</name>
    <dbReference type="NCBI Taxonomy" id="205694"/>
    <lineage>
        <taxon>Eukaryota</taxon>
        <taxon>Viridiplantae</taxon>
        <taxon>Streptophyta</taxon>
        <taxon>Embryophyta</taxon>
        <taxon>Tracheophyta</taxon>
        <taxon>Spermatophyta</taxon>
        <taxon>Magnoliopsida</taxon>
        <taxon>eudicotyledons</taxon>
        <taxon>Gunneridae</taxon>
        <taxon>Pentapetalae</taxon>
        <taxon>asterids</taxon>
        <taxon>lamiids</taxon>
        <taxon>Lamiales</taxon>
        <taxon>Oleaceae</taxon>
        <taxon>Forsythieae</taxon>
        <taxon>Forsythia</taxon>
    </lineage>
</organism>
<feature type="region of interest" description="Disordered" evidence="1">
    <location>
        <begin position="119"/>
        <end position="298"/>
    </location>
</feature>
<feature type="compositionally biased region" description="Polar residues" evidence="1">
    <location>
        <begin position="184"/>
        <end position="199"/>
    </location>
</feature>
<feature type="region of interest" description="Disordered" evidence="1">
    <location>
        <begin position="396"/>
        <end position="415"/>
    </location>
</feature>
<accession>A0ABD1UDK2</accession>
<comment type="caution">
    <text evidence="3">The sequence shown here is derived from an EMBL/GenBank/DDBJ whole genome shotgun (WGS) entry which is preliminary data.</text>
</comment>
<feature type="domain" description="Calmodulin-binding" evidence="2">
    <location>
        <begin position="574"/>
        <end position="688"/>
    </location>
</feature>
<evidence type="ECO:0000256" key="1">
    <source>
        <dbReference type="SAM" id="MobiDB-lite"/>
    </source>
</evidence>
<dbReference type="EMBL" id="JBFOLJ010000007">
    <property type="protein sequence ID" value="KAL2523060.1"/>
    <property type="molecule type" value="Genomic_DNA"/>
</dbReference>
<feature type="region of interest" description="Disordered" evidence="1">
    <location>
        <begin position="37"/>
        <end position="58"/>
    </location>
</feature>
<keyword evidence="4" id="KW-1185">Reference proteome</keyword>
<dbReference type="PANTHER" id="PTHR33349:SF1">
    <property type="entry name" value="EMB|CAB62594.1"/>
    <property type="match status" value="1"/>
</dbReference>
<feature type="compositionally biased region" description="Low complexity" evidence="1">
    <location>
        <begin position="38"/>
        <end position="55"/>
    </location>
</feature>
<dbReference type="PANTHER" id="PTHR33349">
    <property type="entry name" value="EMB|CAB62594.1"/>
    <property type="match status" value="1"/>
</dbReference>
<gene>
    <name evidence="3" type="ORF">Fot_26983</name>
</gene>
<dbReference type="AlphaFoldDB" id="A0ABD1UDK2"/>
<evidence type="ECO:0000313" key="3">
    <source>
        <dbReference type="EMBL" id="KAL2523060.1"/>
    </source>
</evidence>
<proteinExistence type="predicted"/>
<feature type="compositionally biased region" description="Polar residues" evidence="1">
    <location>
        <begin position="380"/>
        <end position="391"/>
    </location>
</feature>
<sequence length="700" mass="77401">MEKDFGFYKLFPFFILMAEGSISSMVTLEENELDGRNMGKISSGKSGSPPNNGGNVYSQHCRASIGAYDARDSTRRNSTEKLESANISQKLIPHYLRASTGSCHDFCKYGRKHAFEVKERRSIPKRIARPPSNEQNSVEKTVPAEQKKKIVAKHKASSGTKSLLPEHKPSPDAKSFSPKPKLSLDTQIYSSRQKASPGNKTHMRKHKPSSSKETPSPYAPEIIKREIVLPSKNVEVPPKQDSSIDNKMPWSDEKTKNVSNKHSPSMQSKTVTVRLSSSPNTSDGIHGKGRRNSVVKTSGKMMASKASVKKAFAPLPASVSPKTSLGRTMLKSSSKETPSPYAPEIIKREIVLPSKNVEVPPKQDSSIDNKMPWSDEKTKNVSNKHSPSLQSKTVTLRLSSSPNTSDGIHGKGRRNSFVKTSGKMMASKASVKKAFALLPASVSPKISLGRTMSLKARKVVSLKVMSPLKDRIRIRKAETKRSGNEKIPEKTLDVIRTDGHVIQSRPSPSSLKSLSHAKLPSLLCHEEEEEETEYDESEVYEMISAAAEVGKVKLVKEKHIRKSRAGGSEDRDSTPVKLKFRRGKVVDLKSDNNNPRRLRFRRGRILVEDQEGKGDLRRKTFKNGVVNDDKNDADSSSEKVVLKHQNIQGKKDAQGLFNNVIEETASKLVKSRKSKVKALVGAFETVISLQESKSPSHDAT</sequence>
<feature type="region of interest" description="Disordered" evidence="1">
    <location>
        <begin position="318"/>
        <end position="391"/>
    </location>
</feature>
<evidence type="ECO:0000259" key="2">
    <source>
        <dbReference type="SMART" id="SM01054"/>
    </source>
</evidence>
<feature type="compositionally biased region" description="Polar residues" evidence="1">
    <location>
        <begin position="320"/>
        <end position="337"/>
    </location>
</feature>
<name>A0ABD1UDK2_9LAMI</name>
<feature type="compositionally biased region" description="Polar residues" evidence="1">
    <location>
        <begin position="257"/>
        <end position="283"/>
    </location>
</feature>
<feature type="compositionally biased region" description="Polar residues" evidence="1">
    <location>
        <begin position="396"/>
        <end position="406"/>
    </location>
</feature>
<dbReference type="Proteomes" id="UP001604277">
    <property type="component" value="Unassembled WGS sequence"/>
</dbReference>
<dbReference type="InterPro" id="IPR012417">
    <property type="entry name" value="CaM-bd_dom_pln"/>
</dbReference>
<protein>
    <recommendedName>
        <fullName evidence="2">Calmodulin-binding domain-containing protein</fullName>
    </recommendedName>
</protein>
<reference evidence="4" key="1">
    <citation type="submission" date="2024-07" db="EMBL/GenBank/DDBJ databases">
        <title>Two chromosome-level genome assemblies of Korean endemic species Abeliophyllum distichum and Forsythia ovata (Oleaceae).</title>
        <authorList>
            <person name="Jang H."/>
        </authorList>
    </citation>
    <scope>NUCLEOTIDE SEQUENCE [LARGE SCALE GENOMIC DNA]</scope>
</reference>
<dbReference type="SMART" id="SM01054">
    <property type="entry name" value="CaM_binding"/>
    <property type="match status" value="1"/>
</dbReference>
<dbReference type="Pfam" id="PF07839">
    <property type="entry name" value="CaM_binding"/>
    <property type="match status" value="1"/>
</dbReference>
<evidence type="ECO:0000313" key="4">
    <source>
        <dbReference type="Proteomes" id="UP001604277"/>
    </source>
</evidence>